<dbReference type="EMBL" id="BDSP01000230">
    <property type="protein sequence ID" value="GAX25710.1"/>
    <property type="molecule type" value="Genomic_DNA"/>
</dbReference>
<evidence type="ECO:0000313" key="3">
    <source>
        <dbReference type="Proteomes" id="UP000198406"/>
    </source>
</evidence>
<dbReference type="AlphaFoldDB" id="A0A1Z5KHA9"/>
<reference evidence="2 3" key="1">
    <citation type="journal article" date="2015" name="Plant Cell">
        <title>Oil accumulation by the oleaginous diatom Fistulifera solaris as revealed by the genome and transcriptome.</title>
        <authorList>
            <person name="Tanaka T."/>
            <person name="Maeda Y."/>
            <person name="Veluchamy A."/>
            <person name="Tanaka M."/>
            <person name="Abida H."/>
            <person name="Marechal E."/>
            <person name="Bowler C."/>
            <person name="Muto M."/>
            <person name="Sunaga Y."/>
            <person name="Tanaka M."/>
            <person name="Yoshino T."/>
            <person name="Taniguchi T."/>
            <person name="Fukuda Y."/>
            <person name="Nemoto M."/>
            <person name="Matsumoto M."/>
            <person name="Wong P.S."/>
            <person name="Aburatani S."/>
            <person name="Fujibuchi W."/>
        </authorList>
    </citation>
    <scope>NUCLEOTIDE SEQUENCE [LARGE SCALE GENOMIC DNA]</scope>
    <source>
        <strain evidence="2 3">JPCC DA0580</strain>
    </source>
</reference>
<dbReference type="InParanoid" id="A0A1Z5KHA9"/>
<comment type="caution">
    <text evidence="2">The sequence shown here is derived from an EMBL/GenBank/DDBJ whole genome shotgun (WGS) entry which is preliminary data.</text>
</comment>
<protein>
    <submittedName>
        <fullName evidence="2">Uncharacterized protein</fullName>
    </submittedName>
</protein>
<proteinExistence type="predicted"/>
<keyword evidence="3" id="KW-1185">Reference proteome</keyword>
<name>A0A1Z5KHA9_FISSO</name>
<evidence type="ECO:0000313" key="2">
    <source>
        <dbReference type="EMBL" id="GAX25710.1"/>
    </source>
</evidence>
<sequence>MKFVSASLFLSLMGAASALEEPSSILESKQSERHLKKLLELDEGFAKLQQDTERDLQIGSGLFCEKQLDACRTYTGGNSVELWSTYLAPMQNGTLPFGLGPLFTVIELFANIGLVIGETLGLVTLTNVLTVVENVLGVLSDLLSRFRTMTFEAVVTEMIELEQQTSEVFVESEAMWDQFATLQDQVLAILQGAVNQAQARGSMAVSSAYDVIASLLNFYAELYRSVVAVGLGPTSQAVVDCQSDRVSCSIDRLAIDVIPALTSLVVYLGAEANATATNATLPIVSNATAPVAANSTAPNATVTP</sequence>
<gene>
    <name evidence="2" type="ORF">FisN_14Lh019</name>
</gene>
<evidence type="ECO:0000256" key="1">
    <source>
        <dbReference type="SAM" id="SignalP"/>
    </source>
</evidence>
<dbReference type="Proteomes" id="UP000198406">
    <property type="component" value="Unassembled WGS sequence"/>
</dbReference>
<organism evidence="2 3">
    <name type="scientific">Fistulifera solaris</name>
    <name type="common">Oleaginous diatom</name>
    <dbReference type="NCBI Taxonomy" id="1519565"/>
    <lineage>
        <taxon>Eukaryota</taxon>
        <taxon>Sar</taxon>
        <taxon>Stramenopiles</taxon>
        <taxon>Ochrophyta</taxon>
        <taxon>Bacillariophyta</taxon>
        <taxon>Bacillariophyceae</taxon>
        <taxon>Bacillariophycidae</taxon>
        <taxon>Naviculales</taxon>
        <taxon>Naviculaceae</taxon>
        <taxon>Fistulifera</taxon>
    </lineage>
</organism>
<feature type="signal peptide" evidence="1">
    <location>
        <begin position="1"/>
        <end position="18"/>
    </location>
</feature>
<keyword evidence="1" id="KW-0732">Signal</keyword>
<accession>A0A1Z5KHA9</accession>
<feature type="chain" id="PRO_5012396608" evidence="1">
    <location>
        <begin position="19"/>
        <end position="304"/>
    </location>
</feature>